<reference evidence="3" key="1">
    <citation type="journal article" date="2019" name="Int. J. Syst. Evol. Microbiol.">
        <title>The Global Catalogue of Microorganisms (GCM) 10K type strain sequencing project: providing services to taxonomists for standard genome sequencing and annotation.</title>
        <authorList>
            <consortium name="The Broad Institute Genomics Platform"/>
            <consortium name="The Broad Institute Genome Sequencing Center for Infectious Disease"/>
            <person name="Wu L."/>
            <person name="Ma J."/>
        </authorList>
    </citation>
    <scope>NUCLEOTIDE SEQUENCE [LARGE SCALE GENOMIC DNA]</scope>
    <source>
        <strain evidence="3">JCM 12607</strain>
    </source>
</reference>
<sequence>MTVPLCTGRSPASEGEFGAPGSDQARQADDLTGVDTQRDVGHVVGREVLDVEGQSVRGDPLPYEHGGEVAAHHEADELFLVGGAGVLDAGEAAVAQDRDAVGELEDLLHAVRDVHDRDVLVAQPSDQREQRVDLVLRQGGRG</sequence>
<keyword evidence="3" id="KW-1185">Reference proteome</keyword>
<feature type="non-terminal residue" evidence="2">
    <location>
        <position position="142"/>
    </location>
</feature>
<protein>
    <submittedName>
        <fullName evidence="2">Uncharacterized protein</fullName>
    </submittedName>
</protein>
<organism evidence="2 3">
    <name type="scientific">Streptomyces sanglieri</name>
    <dbReference type="NCBI Taxonomy" id="193460"/>
    <lineage>
        <taxon>Bacteria</taxon>
        <taxon>Bacillati</taxon>
        <taxon>Actinomycetota</taxon>
        <taxon>Actinomycetes</taxon>
        <taxon>Kitasatosporales</taxon>
        <taxon>Streptomycetaceae</taxon>
        <taxon>Streptomyces</taxon>
    </lineage>
</organism>
<evidence type="ECO:0000256" key="1">
    <source>
        <dbReference type="SAM" id="MobiDB-lite"/>
    </source>
</evidence>
<comment type="caution">
    <text evidence="2">The sequence shown here is derived from an EMBL/GenBank/DDBJ whole genome shotgun (WGS) entry which is preliminary data.</text>
</comment>
<proteinExistence type="predicted"/>
<evidence type="ECO:0000313" key="2">
    <source>
        <dbReference type="EMBL" id="MFD0630117.1"/>
    </source>
</evidence>
<feature type="region of interest" description="Disordered" evidence="1">
    <location>
        <begin position="1"/>
        <end position="27"/>
    </location>
</feature>
<dbReference type="EMBL" id="JBHTGL010000013">
    <property type="protein sequence ID" value="MFD0630117.1"/>
    <property type="molecule type" value="Genomic_DNA"/>
</dbReference>
<evidence type="ECO:0000313" key="3">
    <source>
        <dbReference type="Proteomes" id="UP001596915"/>
    </source>
</evidence>
<dbReference type="Proteomes" id="UP001596915">
    <property type="component" value="Unassembled WGS sequence"/>
</dbReference>
<accession>A0ABW2XBJ2</accession>
<name>A0ABW2XBJ2_9ACTN</name>
<gene>
    <name evidence="2" type="ORF">ACFQ2K_53645</name>
</gene>